<feature type="domain" description="C2H2-type" evidence="10">
    <location>
        <begin position="187"/>
        <end position="220"/>
    </location>
</feature>
<reference evidence="11" key="1">
    <citation type="submission" date="2021-03" db="EMBL/GenBank/DDBJ databases">
        <title>Evolutionary innovations through gain and loss of genes in the ectomycorrhizal Boletales.</title>
        <authorList>
            <person name="Wu G."/>
            <person name="Miyauchi S."/>
            <person name="Morin E."/>
            <person name="Yang Z.-L."/>
            <person name="Xu J."/>
            <person name="Martin F.M."/>
        </authorList>
    </citation>
    <scope>NUCLEOTIDE SEQUENCE</scope>
    <source>
        <strain evidence="11">BR01</strain>
    </source>
</reference>
<organism evidence="11 12">
    <name type="scientific">Boletus reticuloceps</name>
    <dbReference type="NCBI Taxonomy" id="495285"/>
    <lineage>
        <taxon>Eukaryota</taxon>
        <taxon>Fungi</taxon>
        <taxon>Dikarya</taxon>
        <taxon>Basidiomycota</taxon>
        <taxon>Agaricomycotina</taxon>
        <taxon>Agaricomycetes</taxon>
        <taxon>Agaricomycetidae</taxon>
        <taxon>Boletales</taxon>
        <taxon>Boletineae</taxon>
        <taxon>Boletaceae</taxon>
        <taxon>Boletoideae</taxon>
        <taxon>Boletus</taxon>
    </lineage>
</organism>
<feature type="domain" description="C2H2-type" evidence="10">
    <location>
        <begin position="159"/>
        <end position="186"/>
    </location>
</feature>
<evidence type="ECO:0000313" key="12">
    <source>
        <dbReference type="Proteomes" id="UP000683000"/>
    </source>
</evidence>
<feature type="compositionally biased region" description="Polar residues" evidence="9">
    <location>
        <begin position="245"/>
        <end position="257"/>
    </location>
</feature>
<evidence type="ECO:0000259" key="10">
    <source>
        <dbReference type="PROSITE" id="PS50157"/>
    </source>
</evidence>
<comment type="caution">
    <text evidence="11">The sequence shown here is derived from an EMBL/GenBank/DDBJ whole genome shotgun (WGS) entry which is preliminary data.</text>
</comment>
<dbReference type="GO" id="GO:0005634">
    <property type="term" value="C:nucleus"/>
    <property type="evidence" value="ECO:0007669"/>
    <property type="project" value="UniProtKB-SubCell"/>
</dbReference>
<keyword evidence="2" id="KW-0479">Metal-binding</keyword>
<evidence type="ECO:0000256" key="4">
    <source>
        <dbReference type="ARBA" id="ARBA00022771"/>
    </source>
</evidence>
<proteinExistence type="predicted"/>
<evidence type="ECO:0000256" key="8">
    <source>
        <dbReference type="PROSITE-ProRule" id="PRU00042"/>
    </source>
</evidence>
<dbReference type="PANTHER" id="PTHR16515">
    <property type="entry name" value="PR DOMAIN ZINC FINGER PROTEIN"/>
    <property type="match status" value="1"/>
</dbReference>
<dbReference type="FunFam" id="3.30.160.60:FF:000340">
    <property type="entry name" value="zinc finger protein 473 isoform X1"/>
    <property type="match status" value="1"/>
</dbReference>
<comment type="subcellular location">
    <subcellularLocation>
        <location evidence="1">Nucleus</location>
    </subcellularLocation>
</comment>
<dbReference type="Pfam" id="PF00096">
    <property type="entry name" value="zf-C2H2"/>
    <property type="match status" value="2"/>
</dbReference>
<dbReference type="InterPro" id="IPR036236">
    <property type="entry name" value="Znf_C2H2_sf"/>
</dbReference>
<evidence type="ECO:0000256" key="3">
    <source>
        <dbReference type="ARBA" id="ARBA00022737"/>
    </source>
</evidence>
<feature type="compositionally biased region" description="Polar residues" evidence="9">
    <location>
        <begin position="133"/>
        <end position="144"/>
    </location>
</feature>
<feature type="compositionally biased region" description="Pro residues" evidence="9">
    <location>
        <begin position="268"/>
        <end position="280"/>
    </location>
</feature>
<dbReference type="GO" id="GO:0010468">
    <property type="term" value="P:regulation of gene expression"/>
    <property type="evidence" value="ECO:0007669"/>
    <property type="project" value="TreeGrafter"/>
</dbReference>
<dbReference type="PROSITE" id="PS00028">
    <property type="entry name" value="ZINC_FINGER_C2H2_1"/>
    <property type="match status" value="1"/>
</dbReference>
<dbReference type="PROSITE" id="PS50157">
    <property type="entry name" value="ZINC_FINGER_C2H2_2"/>
    <property type="match status" value="2"/>
</dbReference>
<keyword evidence="3" id="KW-0677">Repeat</keyword>
<keyword evidence="12" id="KW-1185">Reference proteome</keyword>
<dbReference type="FunFam" id="3.30.160.60:FF:000100">
    <property type="entry name" value="Zinc finger 45-like"/>
    <property type="match status" value="1"/>
</dbReference>
<accession>A0A8I2YL99</accession>
<feature type="region of interest" description="Disordered" evidence="9">
    <location>
        <begin position="216"/>
        <end position="296"/>
    </location>
</feature>
<dbReference type="SUPFAM" id="SSF57667">
    <property type="entry name" value="beta-beta-alpha zinc fingers"/>
    <property type="match status" value="1"/>
</dbReference>
<dbReference type="EMBL" id="JAGFBS010000023">
    <property type="protein sequence ID" value="KAG6373258.1"/>
    <property type="molecule type" value="Genomic_DNA"/>
</dbReference>
<dbReference type="InterPro" id="IPR013087">
    <property type="entry name" value="Znf_C2H2_type"/>
</dbReference>
<dbReference type="OrthoDB" id="654211at2759"/>
<feature type="compositionally biased region" description="Pro residues" evidence="9">
    <location>
        <begin position="221"/>
        <end position="231"/>
    </location>
</feature>
<gene>
    <name evidence="11" type="ORF">JVT61DRAFT_6885</name>
</gene>
<dbReference type="Proteomes" id="UP000683000">
    <property type="component" value="Unassembled WGS sequence"/>
</dbReference>
<dbReference type="Gene3D" id="3.30.160.60">
    <property type="entry name" value="Classic Zinc Finger"/>
    <property type="match status" value="2"/>
</dbReference>
<dbReference type="SMART" id="SM00355">
    <property type="entry name" value="ZnF_C2H2"/>
    <property type="match status" value="2"/>
</dbReference>
<evidence type="ECO:0000256" key="6">
    <source>
        <dbReference type="ARBA" id="ARBA00023242"/>
    </source>
</evidence>
<dbReference type="PANTHER" id="PTHR16515:SF49">
    <property type="entry name" value="GASTRULA ZINC FINGER PROTEIN XLCGF49.1-LIKE-RELATED"/>
    <property type="match status" value="1"/>
</dbReference>
<keyword evidence="5" id="KW-0862">Zinc</keyword>
<dbReference type="InterPro" id="IPR050331">
    <property type="entry name" value="Zinc_finger"/>
</dbReference>
<evidence type="ECO:0000256" key="1">
    <source>
        <dbReference type="ARBA" id="ARBA00004123"/>
    </source>
</evidence>
<keyword evidence="4 8" id="KW-0863">Zinc-finger</keyword>
<evidence type="ECO:0000313" key="11">
    <source>
        <dbReference type="EMBL" id="KAG6373258.1"/>
    </source>
</evidence>
<evidence type="ECO:0000256" key="7">
    <source>
        <dbReference type="ARBA" id="ARBA00039490"/>
    </source>
</evidence>
<dbReference type="GO" id="GO:0008270">
    <property type="term" value="F:zinc ion binding"/>
    <property type="evidence" value="ECO:0007669"/>
    <property type="project" value="UniProtKB-KW"/>
</dbReference>
<evidence type="ECO:0000256" key="9">
    <source>
        <dbReference type="SAM" id="MobiDB-lite"/>
    </source>
</evidence>
<name>A0A8I2YL99_9AGAM</name>
<dbReference type="AlphaFoldDB" id="A0A8I2YL99"/>
<protein>
    <recommendedName>
        <fullName evidence="7">pH-response transcription factor pacC/RIM101</fullName>
    </recommendedName>
</protein>
<feature type="region of interest" description="Disordered" evidence="9">
    <location>
        <begin position="84"/>
        <end position="158"/>
    </location>
</feature>
<evidence type="ECO:0000256" key="5">
    <source>
        <dbReference type="ARBA" id="ARBA00022833"/>
    </source>
</evidence>
<evidence type="ECO:0000256" key="2">
    <source>
        <dbReference type="ARBA" id="ARBA00022723"/>
    </source>
</evidence>
<feature type="compositionally biased region" description="Low complexity" evidence="9">
    <location>
        <begin position="232"/>
        <end position="244"/>
    </location>
</feature>
<feature type="compositionally biased region" description="Low complexity" evidence="9">
    <location>
        <begin position="110"/>
        <end position="129"/>
    </location>
</feature>
<sequence>MQGPSGAQLAAFQPQTAFPDQLLVQSHHASPDPFSRFLDRSSIYYTDSPTPPAIRSLDAHNLSRTSHCDWSDYLLPQPLHYDYPHPDSSSSPSYALNLPDMSAPPPDPSPSFNASSTSTATSSDITQSIRNACANNARTAPSRTSKQEGAGPRPREKKHGCWMCEKSFDRPSTLRKHLLVHTGEKAFVCDTCGRRFGVASNLNRHVKRCILKPVNVANRPPHMPPSSPPSTSPSTGTNANTGTSVNTRGDTPSQSISRSHKRTREPDPTPPSSPPHSSKPPPKRRRRAPSPSHWIPHSLLDFHITPAEHTKPTPVPLPPVSAYKDPSSEEWIEERNSWDDNVAVLPYHPCGWKGTLPGPGVGLGGKDVMNLGLVNGGTYVMGRLCMV</sequence>
<keyword evidence="6" id="KW-0539">Nucleus</keyword>